<dbReference type="AlphaFoldDB" id="A0A6J7D351"/>
<proteinExistence type="predicted"/>
<name>A0A6J7D351_9ZZZZ</name>
<evidence type="ECO:0000313" key="2">
    <source>
        <dbReference type="EMBL" id="CAB4864581.1"/>
    </source>
</evidence>
<accession>A0A6J7D351</accession>
<feature type="compositionally biased region" description="Low complexity" evidence="1">
    <location>
        <begin position="283"/>
        <end position="297"/>
    </location>
</feature>
<feature type="region of interest" description="Disordered" evidence="1">
    <location>
        <begin position="277"/>
        <end position="297"/>
    </location>
</feature>
<evidence type="ECO:0000256" key="1">
    <source>
        <dbReference type="SAM" id="MobiDB-lite"/>
    </source>
</evidence>
<sequence length="297" mass="30753">MFNTPRRLLAAVLGLGLLAAGCGLVPAELKGHGDYSSPIQPRAKAEIRIDTKSVCKLPHSNCSGMDFNMYQLGGSLQDRGTNTAWPRGVKLSFDGFLQPGMPSLAIGGSVPTSCGPNAPTQNPQSTPTCWVGILTYRSMDTAYYPNNPIAQSDCAFLNGAPLASLNGAASLKSALGRAAKDPMSGIALVLLADSNQNGRPDGNGDMLFFTTLCGPYTGMTPTAGVLDGQTPYSYATCTISGGVMPSVTNIGEITGGNFGAGNDCVVPLRHSDFTIKELPVPPTTTTTTTTPPSTTVS</sequence>
<reference evidence="2" key="1">
    <citation type="submission" date="2020-05" db="EMBL/GenBank/DDBJ databases">
        <authorList>
            <person name="Chiriac C."/>
            <person name="Salcher M."/>
            <person name="Ghai R."/>
            <person name="Kavagutti S V."/>
        </authorList>
    </citation>
    <scope>NUCLEOTIDE SEQUENCE</scope>
</reference>
<dbReference type="PROSITE" id="PS51257">
    <property type="entry name" value="PROKAR_LIPOPROTEIN"/>
    <property type="match status" value="1"/>
</dbReference>
<gene>
    <name evidence="2" type="ORF">UFOPK3376_00462</name>
</gene>
<organism evidence="2">
    <name type="scientific">freshwater metagenome</name>
    <dbReference type="NCBI Taxonomy" id="449393"/>
    <lineage>
        <taxon>unclassified sequences</taxon>
        <taxon>metagenomes</taxon>
        <taxon>ecological metagenomes</taxon>
    </lineage>
</organism>
<dbReference type="EMBL" id="CAFBLP010000007">
    <property type="protein sequence ID" value="CAB4864581.1"/>
    <property type="molecule type" value="Genomic_DNA"/>
</dbReference>
<protein>
    <submittedName>
        <fullName evidence="2">Unannotated protein</fullName>
    </submittedName>
</protein>